<proteinExistence type="predicted"/>
<keyword evidence="2" id="KW-1185">Reference proteome</keyword>
<protein>
    <submittedName>
        <fullName evidence="1">Uncharacterized protein</fullName>
    </submittedName>
</protein>
<gene>
    <name evidence="1" type="ORF">JAO71_12560</name>
</gene>
<dbReference type="Proteomes" id="UP000605013">
    <property type="component" value="Unassembled WGS sequence"/>
</dbReference>
<organism evidence="1 2">
    <name type="scientific">Olleya sediminilitoris</name>
    <dbReference type="NCBI Taxonomy" id="2795739"/>
    <lineage>
        <taxon>Bacteria</taxon>
        <taxon>Pseudomonadati</taxon>
        <taxon>Bacteroidota</taxon>
        <taxon>Flavobacteriia</taxon>
        <taxon>Flavobacteriales</taxon>
        <taxon>Flavobacteriaceae</taxon>
    </lineage>
</organism>
<dbReference type="InterPro" id="IPR012347">
    <property type="entry name" value="Ferritin-like"/>
</dbReference>
<comment type="caution">
    <text evidence="1">The sequence shown here is derived from an EMBL/GenBank/DDBJ whole genome shotgun (WGS) entry which is preliminary data.</text>
</comment>
<dbReference type="Gene3D" id="1.20.1260.10">
    <property type="match status" value="1"/>
</dbReference>
<sequence length="152" mass="17964">MNDLIKYEVGSTAIQNLFMVSNDIELAFQYLKSQTKDEDLKTWIDDKLNYTVAFKVKSLNILKTLSIRPKQRKNWVIKIKLLWFGLKRQLYKNQSQLILKECMTLNNYFLNEVNKEIKSGILSKPSYQLLNTLKDNLLQTKQAFYFSQLKIS</sequence>
<reference evidence="1 2" key="1">
    <citation type="submission" date="2020-12" db="EMBL/GenBank/DDBJ databases">
        <title>Olleya sediminilitoris sp. nov., isolated from a tidal flat.</title>
        <authorList>
            <person name="Park S."/>
            <person name="Yoon J.-H."/>
        </authorList>
    </citation>
    <scope>NUCLEOTIDE SEQUENCE [LARGE SCALE GENOMIC DNA]</scope>
    <source>
        <strain evidence="1 2">YSTF-M6</strain>
    </source>
</reference>
<dbReference type="RefSeq" id="WP_203001122.1">
    <property type="nucleotide sequence ID" value="NZ_JAEMEF010000012.1"/>
</dbReference>
<accession>A0ABS1WNE9</accession>
<evidence type="ECO:0000313" key="2">
    <source>
        <dbReference type="Proteomes" id="UP000605013"/>
    </source>
</evidence>
<dbReference type="EMBL" id="JAEMEF010000012">
    <property type="protein sequence ID" value="MBL7560632.1"/>
    <property type="molecule type" value="Genomic_DNA"/>
</dbReference>
<evidence type="ECO:0000313" key="1">
    <source>
        <dbReference type="EMBL" id="MBL7560632.1"/>
    </source>
</evidence>
<name>A0ABS1WNE9_9FLAO</name>